<dbReference type="PANTHER" id="PTHR12941">
    <property type="entry name" value="ER MEMBRANE PROTEIN COMPLEX"/>
    <property type="match status" value="1"/>
</dbReference>
<reference evidence="1 2" key="1">
    <citation type="journal article" date="2019" name="PLoS Genet.">
        <title>Convergent evolution of linked mating-type loci in basidiomycete fungi.</title>
        <authorList>
            <person name="Sun S."/>
            <person name="Coelho M.A."/>
            <person name="Heitman J."/>
            <person name="Nowrousian M."/>
        </authorList>
    </citation>
    <scope>NUCLEOTIDE SEQUENCE [LARGE SCALE GENOMIC DNA]</scope>
    <source>
        <strain evidence="1 2">CBS 4282</strain>
    </source>
</reference>
<dbReference type="Pfam" id="PF03665">
    <property type="entry name" value="UPF0172"/>
    <property type="match status" value="1"/>
</dbReference>
<evidence type="ECO:0000313" key="1">
    <source>
        <dbReference type="EMBL" id="TXT10583.1"/>
    </source>
</evidence>
<proteinExistence type="predicted"/>
<dbReference type="AlphaFoldDB" id="A0A7D8Z604"/>
<evidence type="ECO:0008006" key="3">
    <source>
        <dbReference type="Google" id="ProtNLM"/>
    </source>
</evidence>
<organism evidence="1 2">
    <name type="scientific">Vanrija humicola</name>
    <name type="common">Yeast</name>
    <name type="synonym">Cryptococcus humicola</name>
    <dbReference type="NCBI Taxonomy" id="5417"/>
    <lineage>
        <taxon>Eukaryota</taxon>
        <taxon>Fungi</taxon>
        <taxon>Dikarya</taxon>
        <taxon>Basidiomycota</taxon>
        <taxon>Agaricomycotina</taxon>
        <taxon>Tremellomycetes</taxon>
        <taxon>Trichosporonales</taxon>
        <taxon>Trichosporonaceae</taxon>
        <taxon>Vanrija</taxon>
    </lineage>
</organism>
<accession>A0A7D8Z604</accession>
<evidence type="ECO:0000313" key="2">
    <source>
        <dbReference type="Proteomes" id="UP000473826"/>
    </source>
</evidence>
<sequence>MAPTLSAAAYAVPLLHAAAHPSSTVSGLLLGPSAGEVTDAVPLVHRYGSLSPTTELGIDLVTAHASTRGLKVVGFYEAREGGETALSRWGEKAASAVGGLWLVVCCSGCRRVGLAAHDTPQASTDVTFPPETVRAGALTLIRRDRAHASLRDLDDHLDDARVEWLENKAVKAAIAKLQ</sequence>
<dbReference type="Proteomes" id="UP000473826">
    <property type="component" value="Unassembled WGS sequence"/>
</dbReference>
<gene>
    <name evidence="1" type="ORF">VHUM_02088</name>
</gene>
<dbReference type="InterPro" id="IPR005366">
    <property type="entry name" value="EMC8/9"/>
</dbReference>
<name>A0A7D8Z604_VANHU</name>
<protein>
    <recommendedName>
        <fullName evidence="3">MPN domain-containing protein</fullName>
    </recommendedName>
</protein>
<dbReference type="GO" id="GO:0072546">
    <property type="term" value="C:EMC complex"/>
    <property type="evidence" value="ECO:0007669"/>
    <property type="project" value="InterPro"/>
</dbReference>
<dbReference type="PANTHER" id="PTHR12941:SF10">
    <property type="entry name" value="ER MEMBRANE PROTEIN COMPLEX SUBUNIT 8_9 HOMOLOG"/>
    <property type="match status" value="1"/>
</dbReference>
<dbReference type="EMBL" id="QKWK01000005">
    <property type="protein sequence ID" value="TXT10583.1"/>
    <property type="molecule type" value="Genomic_DNA"/>
</dbReference>
<keyword evidence="2" id="KW-1185">Reference proteome</keyword>
<dbReference type="OrthoDB" id="194468at2759"/>
<comment type="caution">
    <text evidence="1">The sequence shown here is derived from an EMBL/GenBank/DDBJ whole genome shotgun (WGS) entry which is preliminary data.</text>
</comment>